<dbReference type="InterPro" id="IPR029058">
    <property type="entry name" value="AB_hydrolase_fold"/>
</dbReference>
<dbReference type="Proteomes" id="UP001296943">
    <property type="component" value="Unassembled WGS sequence"/>
</dbReference>
<dbReference type="PANTHER" id="PTHR48081">
    <property type="entry name" value="AB HYDROLASE SUPERFAMILY PROTEIN C4A8.06C"/>
    <property type="match status" value="1"/>
</dbReference>
<evidence type="ECO:0000256" key="1">
    <source>
        <dbReference type="ARBA" id="ARBA00022801"/>
    </source>
</evidence>
<dbReference type="SUPFAM" id="SSF53474">
    <property type="entry name" value="alpha/beta-Hydrolases"/>
    <property type="match status" value="1"/>
</dbReference>
<evidence type="ECO:0000259" key="2">
    <source>
        <dbReference type="Pfam" id="PF20434"/>
    </source>
</evidence>
<keyword evidence="4" id="KW-1185">Reference proteome</keyword>
<dbReference type="EMBL" id="JAFBDR010000002">
    <property type="protein sequence ID" value="MBM7570066.1"/>
    <property type="molecule type" value="Genomic_DNA"/>
</dbReference>
<name>A0ABS2MVZ1_9BACI</name>
<comment type="caution">
    <text evidence="3">The sequence shown here is derived from an EMBL/GenBank/DDBJ whole genome shotgun (WGS) entry which is preliminary data.</text>
</comment>
<dbReference type="Pfam" id="PF20434">
    <property type="entry name" value="BD-FAE"/>
    <property type="match status" value="1"/>
</dbReference>
<reference evidence="3 4" key="1">
    <citation type="submission" date="2021-01" db="EMBL/GenBank/DDBJ databases">
        <title>Genomic Encyclopedia of Type Strains, Phase IV (KMG-IV): sequencing the most valuable type-strain genomes for metagenomic binning, comparative biology and taxonomic classification.</title>
        <authorList>
            <person name="Goeker M."/>
        </authorList>
    </citation>
    <scope>NUCLEOTIDE SEQUENCE [LARGE SCALE GENOMIC DNA]</scope>
    <source>
        <strain evidence="3 4">DSM 23711</strain>
    </source>
</reference>
<protein>
    <submittedName>
        <fullName evidence="3">Acetyl esterase/lipase</fullName>
    </submittedName>
</protein>
<sequence length="275" mass="30646">MKNIVIDLWTGDQLDQNENPSNQPKLETYILKGDKKRPAVLICPGGGYGFLSEREAEPIAIAWNEAGYHAFILYYTIKPEMHLQPLLDASQAMCIIRENAESWHVHSDQIAVCGFSAGGHLAASLGVHWDKTYLQKEGIEIGKNKPNALILSYPVISSGDYLHQGSYTNLLGEHAKTELLHDMSLEHHVSSNTPPTFLWHTVEDESVPVENSLLFAQGLRKENVPFELHIYPKGVHGLSLATAETATDERLADAHVATWLDLCKQWLAEVFQKGV</sequence>
<feature type="domain" description="BD-FAE-like" evidence="2">
    <location>
        <begin position="33"/>
        <end position="217"/>
    </location>
</feature>
<accession>A0ABS2MVZ1</accession>
<proteinExistence type="predicted"/>
<keyword evidence="1" id="KW-0378">Hydrolase</keyword>
<gene>
    <name evidence="3" type="ORF">JOC48_000544</name>
</gene>
<dbReference type="Gene3D" id="3.40.50.1820">
    <property type="entry name" value="alpha/beta hydrolase"/>
    <property type="match status" value="1"/>
</dbReference>
<organism evidence="3 4">
    <name type="scientific">Aquibacillus albus</name>
    <dbReference type="NCBI Taxonomy" id="1168171"/>
    <lineage>
        <taxon>Bacteria</taxon>
        <taxon>Bacillati</taxon>
        <taxon>Bacillota</taxon>
        <taxon>Bacilli</taxon>
        <taxon>Bacillales</taxon>
        <taxon>Bacillaceae</taxon>
        <taxon>Aquibacillus</taxon>
    </lineage>
</organism>
<dbReference type="InterPro" id="IPR050300">
    <property type="entry name" value="GDXG_lipolytic_enzyme"/>
</dbReference>
<evidence type="ECO:0000313" key="3">
    <source>
        <dbReference type="EMBL" id="MBM7570066.1"/>
    </source>
</evidence>
<dbReference type="PANTHER" id="PTHR48081:SF6">
    <property type="entry name" value="PEPTIDASE S9 PROLYL OLIGOPEPTIDASE CATALYTIC DOMAIN-CONTAINING PROTEIN"/>
    <property type="match status" value="1"/>
</dbReference>
<dbReference type="InterPro" id="IPR049492">
    <property type="entry name" value="BD-FAE-like_dom"/>
</dbReference>
<evidence type="ECO:0000313" key="4">
    <source>
        <dbReference type="Proteomes" id="UP001296943"/>
    </source>
</evidence>
<dbReference type="RefSeq" id="WP_204497502.1">
    <property type="nucleotide sequence ID" value="NZ_JAFBDR010000002.1"/>
</dbReference>